<dbReference type="Proteomes" id="UP000095281">
    <property type="component" value="Unplaced"/>
</dbReference>
<name>A0A1I8BPC4_MELHA</name>
<dbReference type="GO" id="GO:0016020">
    <property type="term" value="C:membrane"/>
    <property type="evidence" value="ECO:0007669"/>
    <property type="project" value="UniProtKB-SubCell"/>
</dbReference>
<evidence type="ECO:0000313" key="6">
    <source>
        <dbReference type="Proteomes" id="UP000095281"/>
    </source>
</evidence>
<feature type="transmembrane region" description="Helical" evidence="5">
    <location>
        <begin position="20"/>
        <end position="41"/>
    </location>
</feature>
<keyword evidence="4 5" id="KW-0472">Membrane</keyword>
<evidence type="ECO:0000256" key="3">
    <source>
        <dbReference type="ARBA" id="ARBA00022989"/>
    </source>
</evidence>
<evidence type="ECO:0000256" key="5">
    <source>
        <dbReference type="SAM" id="Phobius"/>
    </source>
</evidence>
<keyword evidence="6" id="KW-1185">Reference proteome</keyword>
<organism evidence="6 7">
    <name type="scientific">Meloidogyne hapla</name>
    <name type="common">Root-knot nematode worm</name>
    <dbReference type="NCBI Taxonomy" id="6305"/>
    <lineage>
        <taxon>Eukaryota</taxon>
        <taxon>Metazoa</taxon>
        <taxon>Ecdysozoa</taxon>
        <taxon>Nematoda</taxon>
        <taxon>Chromadorea</taxon>
        <taxon>Rhabditida</taxon>
        <taxon>Tylenchina</taxon>
        <taxon>Tylenchomorpha</taxon>
        <taxon>Tylenchoidea</taxon>
        <taxon>Meloidogynidae</taxon>
        <taxon>Meloidogyninae</taxon>
        <taxon>Meloidogyne</taxon>
    </lineage>
</organism>
<feature type="transmembrane region" description="Helical" evidence="5">
    <location>
        <begin position="67"/>
        <end position="86"/>
    </location>
</feature>
<reference evidence="7" key="1">
    <citation type="submission" date="2016-11" db="UniProtKB">
        <authorList>
            <consortium name="WormBaseParasite"/>
        </authorList>
    </citation>
    <scope>IDENTIFICATION</scope>
</reference>
<proteinExistence type="predicted"/>
<dbReference type="Pfam" id="PF10292">
    <property type="entry name" value="7TM_GPCR_Srab"/>
    <property type="match status" value="1"/>
</dbReference>
<dbReference type="AlphaFoldDB" id="A0A1I8BPC4"/>
<comment type="subcellular location">
    <subcellularLocation>
        <location evidence="1">Membrane</location>
        <topology evidence="1">Multi-pass membrane protein</topology>
    </subcellularLocation>
</comment>
<accession>A0A1I8BPC4</accession>
<sequence>MNQTQCIAAEASVLDFGYNIVRSLHLFFGIIVLLMLVRLVWTYKTKSVYLHKNFIIILFKYKNSCDCLLHVWLVYVIRIPAFLYVAGSPLFHFSLMIERILATIYVKIYENQGKIIGVISTIIVVEF</sequence>
<keyword evidence="2 5" id="KW-0812">Transmembrane</keyword>
<evidence type="ECO:0000256" key="1">
    <source>
        <dbReference type="ARBA" id="ARBA00004141"/>
    </source>
</evidence>
<evidence type="ECO:0000256" key="4">
    <source>
        <dbReference type="ARBA" id="ARBA00023136"/>
    </source>
</evidence>
<evidence type="ECO:0000313" key="7">
    <source>
        <dbReference type="WBParaSite" id="MhA1_Contig376.frz3.gene8"/>
    </source>
</evidence>
<protein>
    <submittedName>
        <fullName evidence="7">7TM_GPCR_Srx domain-containing protein</fullName>
    </submittedName>
</protein>
<evidence type="ECO:0000256" key="2">
    <source>
        <dbReference type="ARBA" id="ARBA00022692"/>
    </source>
</evidence>
<dbReference type="WBParaSite" id="MhA1_Contig376.frz3.gene8">
    <property type="protein sequence ID" value="MhA1_Contig376.frz3.gene8"/>
    <property type="gene ID" value="MhA1_Contig376.frz3.gene8"/>
</dbReference>
<dbReference type="InterPro" id="IPR019408">
    <property type="entry name" value="7TM_GPCR_serpentine_rcpt_Srab"/>
</dbReference>
<keyword evidence="3 5" id="KW-1133">Transmembrane helix</keyword>